<keyword evidence="1" id="KW-0175">Coiled coil</keyword>
<organism evidence="3 4">
    <name type="scientific">Siccirubricoccus soli</name>
    <dbReference type="NCBI Taxonomy" id="2899147"/>
    <lineage>
        <taxon>Bacteria</taxon>
        <taxon>Pseudomonadati</taxon>
        <taxon>Pseudomonadota</taxon>
        <taxon>Alphaproteobacteria</taxon>
        <taxon>Acetobacterales</taxon>
        <taxon>Roseomonadaceae</taxon>
        <taxon>Siccirubricoccus</taxon>
    </lineage>
</organism>
<name>A0ABT1D6E4_9PROT</name>
<evidence type="ECO:0000256" key="2">
    <source>
        <dbReference type="SAM" id="Phobius"/>
    </source>
</evidence>
<keyword evidence="2" id="KW-1133">Transmembrane helix</keyword>
<keyword evidence="4" id="KW-1185">Reference proteome</keyword>
<keyword evidence="2" id="KW-0812">Transmembrane</keyword>
<dbReference type="Proteomes" id="UP001523392">
    <property type="component" value="Unassembled WGS sequence"/>
</dbReference>
<gene>
    <name evidence="3" type="ORF">JYK14_15215</name>
</gene>
<feature type="coiled-coil region" evidence="1">
    <location>
        <begin position="130"/>
        <end position="160"/>
    </location>
</feature>
<feature type="non-terminal residue" evidence="3">
    <location>
        <position position="174"/>
    </location>
</feature>
<proteinExistence type="predicted"/>
<evidence type="ECO:0000313" key="4">
    <source>
        <dbReference type="Proteomes" id="UP001523392"/>
    </source>
</evidence>
<reference evidence="3 4" key="1">
    <citation type="submission" date="2021-12" db="EMBL/GenBank/DDBJ databases">
        <title>Siccirubricoccus leaddurans sp. nov., a high concentration Zn2+ tolerance bacterium.</title>
        <authorList>
            <person name="Cao Y."/>
        </authorList>
    </citation>
    <scope>NUCLEOTIDE SEQUENCE [LARGE SCALE GENOMIC DNA]</scope>
    <source>
        <strain evidence="3 4">KC 17139</strain>
    </source>
</reference>
<feature type="transmembrane region" description="Helical" evidence="2">
    <location>
        <begin position="87"/>
        <end position="113"/>
    </location>
</feature>
<feature type="non-terminal residue" evidence="3">
    <location>
        <position position="1"/>
    </location>
</feature>
<dbReference type="RefSeq" id="WP_252954142.1">
    <property type="nucleotide sequence ID" value="NZ_JAFIRR010000095.1"/>
</dbReference>
<comment type="caution">
    <text evidence="3">The sequence shown here is derived from an EMBL/GenBank/DDBJ whole genome shotgun (WGS) entry which is preliminary data.</text>
</comment>
<accession>A0ABT1D6E4</accession>
<keyword evidence="2" id="KW-0472">Membrane</keyword>
<evidence type="ECO:0000313" key="3">
    <source>
        <dbReference type="EMBL" id="MCO6417500.1"/>
    </source>
</evidence>
<dbReference type="EMBL" id="JAFIRR010000095">
    <property type="protein sequence ID" value="MCO6417500.1"/>
    <property type="molecule type" value="Genomic_DNA"/>
</dbReference>
<protein>
    <submittedName>
        <fullName evidence="3">Uncharacterized protein</fullName>
    </submittedName>
</protein>
<evidence type="ECO:0000256" key="1">
    <source>
        <dbReference type="SAM" id="Coils"/>
    </source>
</evidence>
<sequence>ALTEALGAILSDIRRLGESGAAPNVAAAWPALREVPDLEAVFAVDGRPVLAAWAHVPARAERPPGLLARFDDGRAWQAPPGFPWRPWALAGGALAALALAAGILLPLFGAALVPVEIPACRLDPASLATYQEAQREAERQDALEAELARLEEERGRRRLACPLPVEQPPPPEPP</sequence>